<dbReference type="EMBL" id="JBHTHQ010000012">
    <property type="protein sequence ID" value="MFD0704598.1"/>
    <property type="molecule type" value="Genomic_DNA"/>
</dbReference>
<gene>
    <name evidence="1" type="ORF">ACFQY8_02385</name>
</gene>
<name>A0ABW2Y4E4_9BIFI</name>
<evidence type="ECO:0000313" key="1">
    <source>
        <dbReference type="EMBL" id="MFD0704598.1"/>
    </source>
</evidence>
<reference evidence="2" key="1">
    <citation type="journal article" date="2019" name="Int. J. Syst. Evol. Microbiol.">
        <title>The Global Catalogue of Microorganisms (GCM) 10K type strain sequencing project: providing services to taxonomists for standard genome sequencing and annotation.</title>
        <authorList>
            <consortium name="The Broad Institute Genomics Platform"/>
            <consortium name="The Broad Institute Genome Sequencing Center for Infectious Disease"/>
            <person name="Wu L."/>
            <person name="Ma J."/>
        </authorList>
    </citation>
    <scope>NUCLEOTIDE SEQUENCE [LARGE SCALE GENOMIC DNA]</scope>
    <source>
        <strain evidence="2">CCM 8604</strain>
    </source>
</reference>
<sequence>MAMNIVRGYKVNSIEFTESSCVGPEMYTINFKLNDNDKYRGVLSYSKAMTLNPKESAALGPIEDFASLKRVVPLTGKIDMSHVKVKYLWSMEQ</sequence>
<organism evidence="1 2">
    <name type="scientific">Alloscardovia venturai</name>
    <dbReference type="NCBI Taxonomy" id="1769421"/>
    <lineage>
        <taxon>Bacteria</taxon>
        <taxon>Bacillati</taxon>
        <taxon>Actinomycetota</taxon>
        <taxon>Actinomycetes</taxon>
        <taxon>Bifidobacteriales</taxon>
        <taxon>Bifidobacteriaceae</taxon>
        <taxon>Alloscardovia</taxon>
    </lineage>
</organism>
<evidence type="ECO:0000313" key="2">
    <source>
        <dbReference type="Proteomes" id="UP001597036"/>
    </source>
</evidence>
<dbReference type="Proteomes" id="UP001597036">
    <property type="component" value="Unassembled WGS sequence"/>
</dbReference>
<dbReference type="RefSeq" id="WP_377938222.1">
    <property type="nucleotide sequence ID" value="NZ_JBHTHQ010000012.1"/>
</dbReference>
<keyword evidence="2" id="KW-1185">Reference proteome</keyword>
<comment type="caution">
    <text evidence="1">The sequence shown here is derived from an EMBL/GenBank/DDBJ whole genome shotgun (WGS) entry which is preliminary data.</text>
</comment>
<proteinExistence type="predicted"/>
<protein>
    <submittedName>
        <fullName evidence="1">Uncharacterized protein</fullName>
    </submittedName>
</protein>
<accession>A0ABW2Y4E4</accession>